<organism evidence="2 3">
    <name type="scientific">Cymbomonas tetramitiformis</name>
    <dbReference type="NCBI Taxonomy" id="36881"/>
    <lineage>
        <taxon>Eukaryota</taxon>
        <taxon>Viridiplantae</taxon>
        <taxon>Chlorophyta</taxon>
        <taxon>Pyramimonadophyceae</taxon>
        <taxon>Pyramimonadales</taxon>
        <taxon>Pyramimonadaceae</taxon>
        <taxon>Cymbomonas</taxon>
    </lineage>
</organism>
<feature type="domain" description="DEAD/DEAH-box helicase" evidence="1">
    <location>
        <begin position="19"/>
        <end position="78"/>
    </location>
</feature>
<dbReference type="GO" id="GO:0005737">
    <property type="term" value="C:cytoplasm"/>
    <property type="evidence" value="ECO:0007669"/>
    <property type="project" value="TreeGrafter"/>
</dbReference>
<comment type="caution">
    <text evidence="2">The sequence shown here is derived from an EMBL/GenBank/DDBJ whole genome shotgun (WGS) entry which is preliminary data.</text>
</comment>
<accession>A0AAE0GDS7</accession>
<sequence>MELPNAGETQAESERVPRQYQLDIVEQAVKGNVITLLPTGSGKTFVATLVIKDTADKLLHRKQLAVFVVPTKVLVSSHAFFEIDCSHTSHKASAGKIGVTFRLQQQRILH</sequence>
<dbReference type="GO" id="GO:0005524">
    <property type="term" value="F:ATP binding"/>
    <property type="evidence" value="ECO:0007669"/>
    <property type="project" value="InterPro"/>
</dbReference>
<name>A0AAE0GDS7_9CHLO</name>
<dbReference type="PANTHER" id="PTHR14074:SF16">
    <property type="entry name" value="ANTIVIRAL INNATE IMMUNE RESPONSE RECEPTOR RIG-I"/>
    <property type="match status" value="1"/>
</dbReference>
<reference evidence="2 3" key="1">
    <citation type="journal article" date="2015" name="Genome Biol. Evol.">
        <title>Comparative Genomics of a Bacterivorous Green Alga Reveals Evolutionary Causalities and Consequences of Phago-Mixotrophic Mode of Nutrition.</title>
        <authorList>
            <person name="Burns J.A."/>
            <person name="Paasch A."/>
            <person name="Narechania A."/>
            <person name="Kim E."/>
        </authorList>
    </citation>
    <scope>NUCLEOTIDE SEQUENCE [LARGE SCALE GENOMIC DNA]</scope>
    <source>
        <strain evidence="2 3">PLY_AMNH</strain>
    </source>
</reference>
<protein>
    <recommendedName>
        <fullName evidence="1">DEAD/DEAH-box helicase domain-containing protein</fullName>
    </recommendedName>
</protein>
<gene>
    <name evidence="2" type="ORF">CYMTET_15652</name>
</gene>
<dbReference type="PANTHER" id="PTHR14074">
    <property type="entry name" value="HELICASE WITH DEATH DOMAIN-RELATED"/>
    <property type="match status" value="1"/>
</dbReference>
<proteinExistence type="predicted"/>
<evidence type="ECO:0000313" key="3">
    <source>
        <dbReference type="Proteomes" id="UP001190700"/>
    </source>
</evidence>
<dbReference type="GO" id="GO:0003676">
    <property type="term" value="F:nucleic acid binding"/>
    <property type="evidence" value="ECO:0007669"/>
    <property type="project" value="InterPro"/>
</dbReference>
<dbReference type="EMBL" id="LGRX02006659">
    <property type="protein sequence ID" value="KAK3276264.1"/>
    <property type="molecule type" value="Genomic_DNA"/>
</dbReference>
<dbReference type="InterPro" id="IPR027417">
    <property type="entry name" value="P-loop_NTPase"/>
</dbReference>
<dbReference type="InterPro" id="IPR051363">
    <property type="entry name" value="RLR_Helicase"/>
</dbReference>
<evidence type="ECO:0000259" key="1">
    <source>
        <dbReference type="Pfam" id="PF00270"/>
    </source>
</evidence>
<dbReference type="Gene3D" id="3.40.50.300">
    <property type="entry name" value="P-loop containing nucleotide triphosphate hydrolases"/>
    <property type="match status" value="1"/>
</dbReference>
<dbReference type="InterPro" id="IPR011545">
    <property type="entry name" value="DEAD/DEAH_box_helicase_dom"/>
</dbReference>
<dbReference type="Proteomes" id="UP001190700">
    <property type="component" value="Unassembled WGS sequence"/>
</dbReference>
<dbReference type="AlphaFoldDB" id="A0AAE0GDS7"/>
<evidence type="ECO:0000313" key="2">
    <source>
        <dbReference type="EMBL" id="KAK3276264.1"/>
    </source>
</evidence>
<dbReference type="Pfam" id="PF00270">
    <property type="entry name" value="DEAD"/>
    <property type="match status" value="1"/>
</dbReference>
<dbReference type="SUPFAM" id="SSF52540">
    <property type="entry name" value="P-loop containing nucleoside triphosphate hydrolases"/>
    <property type="match status" value="1"/>
</dbReference>
<keyword evidence="3" id="KW-1185">Reference proteome</keyword>